<sequence>MTKRDIEEVRRGALIRAAIGAIDGEGSLGVTMAEIARRAAVSPALAHHYFGGKDDLMLAAMRHLLGEYRSGVTQRLRLAETPRAKISAIVEGCFDPRQFTGEAIATWLVFYLHARRNAEAARLLAVYFRRLESNLVSALAPLVGREAARPIARSTGSLIDGVWLRHALVGHGDAPLHAPTRSDASALVERFVDAEIVAAIAVDSAAK</sequence>
<feature type="domain" description="HTH tetR-type" evidence="9">
    <location>
        <begin position="8"/>
        <end position="68"/>
    </location>
</feature>
<protein>
    <recommendedName>
        <fullName evidence="7">HTH-type transcriptional regulator BetI</fullName>
    </recommendedName>
</protein>
<dbReference type="NCBIfam" id="NF001978">
    <property type="entry name" value="PRK00767.1"/>
    <property type="match status" value="1"/>
</dbReference>
<evidence type="ECO:0000259" key="9">
    <source>
        <dbReference type="PROSITE" id="PS50977"/>
    </source>
</evidence>
<accession>A0A916V1M3</accession>
<dbReference type="InterPro" id="IPR017757">
    <property type="entry name" value="Tscrpt_rep_BetI"/>
</dbReference>
<dbReference type="GO" id="GO:0003700">
    <property type="term" value="F:DNA-binding transcription factor activity"/>
    <property type="evidence" value="ECO:0007669"/>
    <property type="project" value="UniProtKB-UniRule"/>
</dbReference>
<keyword evidence="2 7" id="KW-0678">Repressor</keyword>
<evidence type="ECO:0000313" key="10">
    <source>
        <dbReference type="EMBL" id="GGD02828.1"/>
    </source>
</evidence>
<keyword evidence="5 7" id="KW-0804">Transcription</keyword>
<evidence type="ECO:0000256" key="5">
    <source>
        <dbReference type="ARBA" id="ARBA00023163"/>
    </source>
</evidence>
<dbReference type="GO" id="GO:0045892">
    <property type="term" value="P:negative regulation of DNA-templated transcription"/>
    <property type="evidence" value="ECO:0007669"/>
    <property type="project" value="UniProtKB-UniRule"/>
</dbReference>
<dbReference type="Pfam" id="PF00440">
    <property type="entry name" value="TetR_N"/>
    <property type="match status" value="1"/>
</dbReference>
<evidence type="ECO:0000256" key="7">
    <source>
        <dbReference type="HAMAP-Rule" id="MF_00768"/>
    </source>
</evidence>
<dbReference type="InterPro" id="IPR036271">
    <property type="entry name" value="Tet_transcr_reg_TetR-rel_C_sf"/>
</dbReference>
<dbReference type="PANTHER" id="PTHR30055:SF234">
    <property type="entry name" value="HTH-TYPE TRANSCRIPTIONAL REGULATOR BETI"/>
    <property type="match status" value="1"/>
</dbReference>
<evidence type="ECO:0000256" key="4">
    <source>
        <dbReference type="ARBA" id="ARBA00023125"/>
    </source>
</evidence>
<gene>
    <name evidence="7 10" type="primary">betI</name>
    <name evidence="10" type="ORF">GCM10011335_01910</name>
</gene>
<dbReference type="SUPFAM" id="SSF48498">
    <property type="entry name" value="Tetracyclin repressor-like, C-terminal domain"/>
    <property type="match status" value="1"/>
</dbReference>
<dbReference type="Gene3D" id="1.10.357.10">
    <property type="entry name" value="Tetracycline Repressor, domain 2"/>
    <property type="match status" value="1"/>
</dbReference>
<comment type="caution">
    <text evidence="10">The sequence shown here is derived from an EMBL/GenBank/DDBJ whole genome shotgun (WGS) entry which is preliminary data.</text>
</comment>
<dbReference type="Proteomes" id="UP000613160">
    <property type="component" value="Unassembled WGS sequence"/>
</dbReference>
<keyword evidence="11" id="KW-1185">Reference proteome</keyword>
<name>A0A916V1M3_9HYPH</name>
<dbReference type="InterPro" id="IPR050109">
    <property type="entry name" value="HTH-type_TetR-like_transc_reg"/>
</dbReference>
<dbReference type="PROSITE" id="PS01081">
    <property type="entry name" value="HTH_TETR_1"/>
    <property type="match status" value="1"/>
</dbReference>
<dbReference type="InterPro" id="IPR023772">
    <property type="entry name" value="DNA-bd_HTH_TetR-type_CS"/>
</dbReference>
<dbReference type="RefSeq" id="WP_188848658.1">
    <property type="nucleotide sequence ID" value="NZ_BMJJ01000001.1"/>
</dbReference>
<evidence type="ECO:0000256" key="6">
    <source>
        <dbReference type="ARBA" id="ARBA00024936"/>
    </source>
</evidence>
<evidence type="ECO:0000256" key="3">
    <source>
        <dbReference type="ARBA" id="ARBA00023015"/>
    </source>
</evidence>
<evidence type="ECO:0000313" key="11">
    <source>
        <dbReference type="Proteomes" id="UP000613160"/>
    </source>
</evidence>
<dbReference type="GO" id="GO:0000976">
    <property type="term" value="F:transcription cis-regulatory region binding"/>
    <property type="evidence" value="ECO:0007669"/>
    <property type="project" value="TreeGrafter"/>
</dbReference>
<dbReference type="AlphaFoldDB" id="A0A916V1M3"/>
<dbReference type="InterPro" id="IPR039538">
    <property type="entry name" value="BetI_C"/>
</dbReference>
<dbReference type="InterPro" id="IPR001647">
    <property type="entry name" value="HTH_TetR"/>
</dbReference>
<dbReference type="Pfam" id="PF13977">
    <property type="entry name" value="TetR_C_6"/>
    <property type="match status" value="1"/>
</dbReference>
<dbReference type="EMBL" id="BMJJ01000001">
    <property type="protein sequence ID" value="GGD02828.1"/>
    <property type="molecule type" value="Genomic_DNA"/>
</dbReference>
<keyword evidence="3 7" id="KW-0805">Transcription regulation</keyword>
<comment type="function">
    <text evidence="7">Repressor involved in choline regulation of the bet genes.</text>
</comment>
<reference evidence="10" key="1">
    <citation type="journal article" date="2014" name="Int. J. Syst. Evol. Microbiol.">
        <title>Complete genome sequence of Corynebacterium casei LMG S-19264T (=DSM 44701T), isolated from a smear-ripened cheese.</title>
        <authorList>
            <consortium name="US DOE Joint Genome Institute (JGI-PGF)"/>
            <person name="Walter F."/>
            <person name="Albersmeier A."/>
            <person name="Kalinowski J."/>
            <person name="Ruckert C."/>
        </authorList>
    </citation>
    <scope>NUCLEOTIDE SEQUENCE</scope>
    <source>
        <strain evidence="10">CGMCC 1.15493</strain>
    </source>
</reference>
<proteinExistence type="inferred from homology"/>
<dbReference type="SUPFAM" id="SSF46689">
    <property type="entry name" value="Homeodomain-like"/>
    <property type="match status" value="1"/>
</dbReference>
<evidence type="ECO:0000256" key="2">
    <source>
        <dbReference type="ARBA" id="ARBA00022491"/>
    </source>
</evidence>
<evidence type="ECO:0000256" key="8">
    <source>
        <dbReference type="PROSITE-ProRule" id="PRU00335"/>
    </source>
</evidence>
<dbReference type="PANTHER" id="PTHR30055">
    <property type="entry name" value="HTH-TYPE TRANSCRIPTIONAL REGULATOR RUTR"/>
    <property type="match status" value="1"/>
</dbReference>
<dbReference type="InterPro" id="IPR009057">
    <property type="entry name" value="Homeodomain-like_sf"/>
</dbReference>
<organism evidence="10 11">
    <name type="scientific">Aureimonas glaciei</name>
    <dbReference type="NCBI Taxonomy" id="1776957"/>
    <lineage>
        <taxon>Bacteria</taxon>
        <taxon>Pseudomonadati</taxon>
        <taxon>Pseudomonadota</taxon>
        <taxon>Alphaproteobacteria</taxon>
        <taxon>Hyphomicrobiales</taxon>
        <taxon>Aurantimonadaceae</taxon>
        <taxon>Aureimonas</taxon>
    </lineage>
</organism>
<comment type="function">
    <text evidence="6">Repressor involved in the biosynthesis of the osmoprotectant glycine betaine. It represses transcription of the choline transporter BetT and the genes of BetAB involved in the synthesis of glycine betaine.</text>
</comment>
<keyword evidence="4 7" id="KW-0238">DNA-binding</keyword>
<reference evidence="10" key="2">
    <citation type="submission" date="2020-09" db="EMBL/GenBank/DDBJ databases">
        <authorList>
            <person name="Sun Q."/>
            <person name="Zhou Y."/>
        </authorList>
    </citation>
    <scope>NUCLEOTIDE SEQUENCE</scope>
    <source>
        <strain evidence="10">CGMCC 1.15493</strain>
    </source>
</reference>
<evidence type="ECO:0000256" key="1">
    <source>
        <dbReference type="ARBA" id="ARBA00004719"/>
    </source>
</evidence>
<feature type="DNA-binding region" description="H-T-H motif" evidence="7 8">
    <location>
        <begin position="31"/>
        <end position="50"/>
    </location>
</feature>
<dbReference type="GO" id="GO:0019285">
    <property type="term" value="P:glycine betaine biosynthetic process from choline"/>
    <property type="evidence" value="ECO:0007669"/>
    <property type="project" value="UniProtKB-UniRule"/>
</dbReference>
<comment type="pathway">
    <text evidence="1 7">Amine and polyamine biosynthesis; betaine biosynthesis via choline pathway [regulation].</text>
</comment>
<dbReference type="HAMAP" id="MF_00768">
    <property type="entry name" value="HTH_type_BetI"/>
    <property type="match status" value="1"/>
</dbReference>
<dbReference type="PROSITE" id="PS50977">
    <property type="entry name" value="HTH_TETR_2"/>
    <property type="match status" value="1"/>
</dbReference>